<reference evidence="1 2" key="1">
    <citation type="submission" date="2020-07" db="EMBL/GenBank/DDBJ databases">
        <title>Complete genome sequence analysis of Acidithiobacillus ferrivorans XJFY6S-08 reveals extreme environmental adaptation to alpine acid mine drainage.</title>
        <authorList>
            <person name="Yan L."/>
            <person name="Ni Y."/>
        </authorList>
    </citation>
    <scope>NUCLEOTIDE SEQUENCE [LARGE SCALE GENOMIC DNA]</scope>
    <source>
        <strain evidence="1 2">XJFY6S-08</strain>
    </source>
</reference>
<accession>A0A7T5BH08</accession>
<dbReference type="RefSeq" id="WP_198659976.1">
    <property type="nucleotide sequence ID" value="NZ_CP059488.1"/>
</dbReference>
<dbReference type="AlphaFoldDB" id="A0A7T5BH08"/>
<sequence length="220" mass="24652">MKSFTVIMQPHVVAHYLTRRALKRFRDLPDDADTYSAVYDSVLGTMGVAAANGDLVLLAFPLWYPVPAQFTLGDNGWLNTQGVGITTEDLFAWMKSFDRDIANNHDTLDYFWKELQGDVASTESETTTADGARLIGDFARVPFGKKGEWYKENVRRVISEALEEVGMDATRTQVITWAYGNNKGSSNETWKTHITGSLIEAVKNEMMKISRHISRGGNPH</sequence>
<dbReference type="EMBL" id="CP059488">
    <property type="protein sequence ID" value="QQD71718.1"/>
    <property type="molecule type" value="Genomic_DNA"/>
</dbReference>
<name>A0A7T5BH08_9PROT</name>
<evidence type="ECO:0000313" key="1">
    <source>
        <dbReference type="EMBL" id="QQD71718.1"/>
    </source>
</evidence>
<proteinExistence type="predicted"/>
<protein>
    <submittedName>
        <fullName evidence="1">Uncharacterized protein</fullName>
    </submittedName>
</protein>
<gene>
    <name evidence="1" type="ORF">H2515_09640</name>
</gene>
<dbReference type="Proteomes" id="UP000595420">
    <property type="component" value="Chromosome"/>
</dbReference>
<evidence type="ECO:0000313" key="2">
    <source>
        <dbReference type="Proteomes" id="UP000595420"/>
    </source>
</evidence>
<organism evidence="1 2">
    <name type="scientific">Acidithiobacillus ferrivorans</name>
    <dbReference type="NCBI Taxonomy" id="160808"/>
    <lineage>
        <taxon>Bacteria</taxon>
        <taxon>Pseudomonadati</taxon>
        <taxon>Pseudomonadota</taxon>
        <taxon>Acidithiobacillia</taxon>
        <taxon>Acidithiobacillales</taxon>
        <taxon>Acidithiobacillaceae</taxon>
        <taxon>Acidithiobacillus</taxon>
    </lineage>
</organism>